<dbReference type="Pfam" id="PF00072">
    <property type="entry name" value="Response_reg"/>
    <property type="match status" value="1"/>
</dbReference>
<evidence type="ECO:0000256" key="4">
    <source>
        <dbReference type="PROSITE-ProRule" id="PRU00169"/>
    </source>
</evidence>
<dbReference type="PROSITE" id="PS01124">
    <property type="entry name" value="HTH_ARAC_FAMILY_2"/>
    <property type="match status" value="1"/>
</dbReference>
<keyword evidence="4" id="KW-0597">Phosphoprotein</keyword>
<feature type="domain" description="HTH araC/xylS-type" evidence="6">
    <location>
        <begin position="459"/>
        <end position="557"/>
    </location>
</feature>
<dbReference type="Pfam" id="PF12833">
    <property type="entry name" value="HTH_18"/>
    <property type="match status" value="1"/>
</dbReference>
<dbReference type="Gene3D" id="1.10.10.60">
    <property type="entry name" value="Homeodomain-like"/>
    <property type="match status" value="2"/>
</dbReference>
<evidence type="ECO:0000256" key="1">
    <source>
        <dbReference type="ARBA" id="ARBA00023015"/>
    </source>
</evidence>
<evidence type="ECO:0000313" key="9">
    <source>
        <dbReference type="Proteomes" id="UP000256869"/>
    </source>
</evidence>
<dbReference type="SMART" id="SM00448">
    <property type="entry name" value="REC"/>
    <property type="match status" value="1"/>
</dbReference>
<dbReference type="InterPro" id="IPR020449">
    <property type="entry name" value="Tscrpt_reg_AraC-type_HTH"/>
</dbReference>
<gene>
    <name evidence="8" type="ORF">DFP95_11433</name>
</gene>
<protein>
    <submittedName>
        <fullName evidence="8">Two-component system response regulator YesN</fullName>
    </submittedName>
</protein>
<feature type="coiled-coil region" evidence="5">
    <location>
        <begin position="106"/>
        <end position="140"/>
    </location>
</feature>
<feature type="domain" description="Response regulatory" evidence="7">
    <location>
        <begin position="3"/>
        <end position="120"/>
    </location>
</feature>
<dbReference type="AlphaFoldDB" id="A0A3D9I3W3"/>
<keyword evidence="3" id="KW-0804">Transcription</keyword>
<proteinExistence type="predicted"/>
<keyword evidence="9" id="KW-1185">Reference proteome</keyword>
<dbReference type="SUPFAM" id="SSF46689">
    <property type="entry name" value="Homeodomain-like"/>
    <property type="match status" value="2"/>
</dbReference>
<dbReference type="Gene3D" id="3.40.50.2300">
    <property type="match status" value="1"/>
</dbReference>
<keyword evidence="5" id="KW-0175">Coiled coil</keyword>
<dbReference type="PROSITE" id="PS50110">
    <property type="entry name" value="RESPONSE_REGULATORY"/>
    <property type="match status" value="1"/>
</dbReference>
<evidence type="ECO:0000256" key="2">
    <source>
        <dbReference type="ARBA" id="ARBA00023125"/>
    </source>
</evidence>
<dbReference type="PRINTS" id="PR00032">
    <property type="entry name" value="HTHARAC"/>
</dbReference>
<dbReference type="GO" id="GO:0000160">
    <property type="term" value="P:phosphorelay signal transduction system"/>
    <property type="evidence" value="ECO:0007669"/>
    <property type="project" value="InterPro"/>
</dbReference>
<dbReference type="PROSITE" id="PS00041">
    <property type="entry name" value="HTH_ARAC_FAMILY_1"/>
    <property type="match status" value="1"/>
</dbReference>
<sequence length="559" mass="63711">MYRLMIVDDERHIVDWLYELFMDTPNLELDIVKAYSGNEALLKLEASKFDVVLSDIRMPGMSGLELMEQIKMSWPGCKIVFLTGYNDFDYIYNAVKQNGVSYLLKTEDDEEIVDAVRQAIAALEQELGNRLLRSRALEREELVAHLMRKELLLDVIDGKVRLADADRGWLDKLAIPFDEERPVLLLFGRVHGGIAGEDYSEKFLSIRGLSSLTGQYISSIATHVLVDIDKFDFLWLLQPTAELISNNSASDSDDKPWRKTAQFVKGMLETLQIASEEALETKISLVLYDQPVPWPSIQEKCDLLKSVADIRIHSPKGMPIVCTISADEASELDAANKLAVDGSLYARKTAVLQDYLEQGLRKEFFEKLDEVDEGLKHVSRMRDLSATQVYYTISLLFLTYINRNRIADKLAERISLNKLIPSNGFDSWRESFDYLRELGSAVFALKEDELTIREDELIERIKAFVRGNLHGELTLVRISEKVNYNPSYVSRFFKQATGMNLFEFINKARIGKAKELLEEGSRPIQEIARAAGFDSPQYFATAFKKTTGMTPNEYRNQLS</sequence>
<dbReference type="GO" id="GO:0003700">
    <property type="term" value="F:DNA-binding transcription factor activity"/>
    <property type="evidence" value="ECO:0007669"/>
    <property type="project" value="InterPro"/>
</dbReference>
<organism evidence="8 9">
    <name type="scientific">Cohnella lupini</name>
    <dbReference type="NCBI Taxonomy" id="1294267"/>
    <lineage>
        <taxon>Bacteria</taxon>
        <taxon>Bacillati</taxon>
        <taxon>Bacillota</taxon>
        <taxon>Bacilli</taxon>
        <taxon>Bacillales</taxon>
        <taxon>Paenibacillaceae</taxon>
        <taxon>Cohnella</taxon>
    </lineage>
</organism>
<feature type="modified residue" description="4-aspartylphosphate" evidence="4">
    <location>
        <position position="55"/>
    </location>
</feature>
<dbReference type="CDD" id="cd17536">
    <property type="entry name" value="REC_YesN-like"/>
    <property type="match status" value="1"/>
</dbReference>
<evidence type="ECO:0000259" key="6">
    <source>
        <dbReference type="PROSITE" id="PS01124"/>
    </source>
</evidence>
<reference evidence="8 9" key="1">
    <citation type="submission" date="2018-07" db="EMBL/GenBank/DDBJ databases">
        <title>Genomic Encyclopedia of Type Strains, Phase III (KMG-III): the genomes of soil and plant-associated and newly described type strains.</title>
        <authorList>
            <person name="Whitman W."/>
        </authorList>
    </citation>
    <scope>NUCLEOTIDE SEQUENCE [LARGE SCALE GENOMIC DNA]</scope>
    <source>
        <strain evidence="8 9">CECT 8236</strain>
    </source>
</reference>
<comment type="caution">
    <text evidence="8">The sequence shown here is derived from an EMBL/GenBank/DDBJ whole genome shotgun (WGS) entry which is preliminary data.</text>
</comment>
<dbReference type="RefSeq" id="WP_115994478.1">
    <property type="nucleotide sequence ID" value="NZ_QRDY01000014.1"/>
</dbReference>
<name>A0A3D9I3W3_9BACL</name>
<evidence type="ECO:0000259" key="7">
    <source>
        <dbReference type="PROSITE" id="PS50110"/>
    </source>
</evidence>
<dbReference type="SUPFAM" id="SSF52172">
    <property type="entry name" value="CheY-like"/>
    <property type="match status" value="1"/>
</dbReference>
<dbReference type="InterPro" id="IPR009057">
    <property type="entry name" value="Homeodomain-like_sf"/>
</dbReference>
<dbReference type="GO" id="GO:0043565">
    <property type="term" value="F:sequence-specific DNA binding"/>
    <property type="evidence" value="ECO:0007669"/>
    <property type="project" value="InterPro"/>
</dbReference>
<dbReference type="InterPro" id="IPR018062">
    <property type="entry name" value="HTH_AraC-typ_CS"/>
</dbReference>
<keyword evidence="2" id="KW-0238">DNA-binding</keyword>
<accession>A0A3D9I3W3</accession>
<evidence type="ECO:0000256" key="5">
    <source>
        <dbReference type="SAM" id="Coils"/>
    </source>
</evidence>
<dbReference type="SMART" id="SM00342">
    <property type="entry name" value="HTH_ARAC"/>
    <property type="match status" value="1"/>
</dbReference>
<evidence type="ECO:0000256" key="3">
    <source>
        <dbReference type="ARBA" id="ARBA00023163"/>
    </source>
</evidence>
<dbReference type="InterPro" id="IPR001789">
    <property type="entry name" value="Sig_transdc_resp-reg_receiver"/>
</dbReference>
<evidence type="ECO:0000313" key="8">
    <source>
        <dbReference type="EMBL" id="RED56259.1"/>
    </source>
</evidence>
<dbReference type="InterPro" id="IPR018060">
    <property type="entry name" value="HTH_AraC"/>
</dbReference>
<dbReference type="PANTHER" id="PTHR43280">
    <property type="entry name" value="ARAC-FAMILY TRANSCRIPTIONAL REGULATOR"/>
    <property type="match status" value="1"/>
</dbReference>
<dbReference type="OrthoDB" id="2543932at2"/>
<dbReference type="EMBL" id="QRDY01000014">
    <property type="protein sequence ID" value="RED56259.1"/>
    <property type="molecule type" value="Genomic_DNA"/>
</dbReference>
<dbReference type="Proteomes" id="UP000256869">
    <property type="component" value="Unassembled WGS sequence"/>
</dbReference>
<dbReference type="InterPro" id="IPR011006">
    <property type="entry name" value="CheY-like_superfamily"/>
</dbReference>
<keyword evidence="1" id="KW-0805">Transcription regulation</keyword>
<dbReference type="PANTHER" id="PTHR43280:SF2">
    <property type="entry name" value="HTH-TYPE TRANSCRIPTIONAL REGULATOR EXSA"/>
    <property type="match status" value="1"/>
</dbReference>